<organism evidence="1 2">
    <name type="scientific">Eumeta variegata</name>
    <name type="common">Bagworm moth</name>
    <name type="synonym">Eumeta japonica</name>
    <dbReference type="NCBI Taxonomy" id="151549"/>
    <lineage>
        <taxon>Eukaryota</taxon>
        <taxon>Metazoa</taxon>
        <taxon>Ecdysozoa</taxon>
        <taxon>Arthropoda</taxon>
        <taxon>Hexapoda</taxon>
        <taxon>Insecta</taxon>
        <taxon>Pterygota</taxon>
        <taxon>Neoptera</taxon>
        <taxon>Endopterygota</taxon>
        <taxon>Lepidoptera</taxon>
        <taxon>Glossata</taxon>
        <taxon>Ditrysia</taxon>
        <taxon>Tineoidea</taxon>
        <taxon>Psychidae</taxon>
        <taxon>Oiketicinae</taxon>
        <taxon>Eumeta</taxon>
    </lineage>
</organism>
<sequence length="177" mass="19609">MARNAIKTVSRRRCSTRERPHPFSGRLIRETGAVHRRRRTKTRNLSSVTCIMYLEGQFHRGARAPAGPALDIPTIKFGFNEPATLLTGRVLIVLCHKGSRLEGQDDCKTHRVRAPGRGTRPRRITALDSFTSTRTRTTTYKFPPPAGRGRTLKATTPSCTFGTDCGIPVNGVALTRP</sequence>
<protein>
    <submittedName>
        <fullName evidence="1">Uncharacterized protein</fullName>
    </submittedName>
</protein>
<evidence type="ECO:0000313" key="2">
    <source>
        <dbReference type="Proteomes" id="UP000299102"/>
    </source>
</evidence>
<dbReference type="AlphaFoldDB" id="A0A4C1YEU2"/>
<evidence type="ECO:0000313" key="1">
    <source>
        <dbReference type="EMBL" id="GBP73179.1"/>
    </source>
</evidence>
<reference evidence="1 2" key="1">
    <citation type="journal article" date="2019" name="Commun. Biol.">
        <title>The bagworm genome reveals a unique fibroin gene that provides high tensile strength.</title>
        <authorList>
            <person name="Kono N."/>
            <person name="Nakamura H."/>
            <person name="Ohtoshi R."/>
            <person name="Tomita M."/>
            <person name="Numata K."/>
            <person name="Arakawa K."/>
        </authorList>
    </citation>
    <scope>NUCLEOTIDE SEQUENCE [LARGE SCALE GENOMIC DNA]</scope>
</reference>
<dbReference type="Proteomes" id="UP000299102">
    <property type="component" value="Unassembled WGS sequence"/>
</dbReference>
<dbReference type="EMBL" id="BGZK01001164">
    <property type="protein sequence ID" value="GBP73179.1"/>
    <property type="molecule type" value="Genomic_DNA"/>
</dbReference>
<gene>
    <name evidence="1" type="ORF">EVAR_59069_1</name>
</gene>
<keyword evidence="2" id="KW-1185">Reference proteome</keyword>
<name>A0A4C1YEU2_EUMVA</name>
<accession>A0A4C1YEU2</accession>
<proteinExistence type="predicted"/>
<comment type="caution">
    <text evidence="1">The sequence shown here is derived from an EMBL/GenBank/DDBJ whole genome shotgun (WGS) entry which is preliminary data.</text>
</comment>